<dbReference type="GO" id="GO:0009378">
    <property type="term" value="F:four-way junction helicase activity"/>
    <property type="evidence" value="ECO:0007669"/>
    <property type="project" value="TreeGrafter"/>
</dbReference>
<evidence type="ECO:0008006" key="5">
    <source>
        <dbReference type="Google" id="ProtNLM"/>
    </source>
</evidence>
<gene>
    <name evidence="3" type="ORF">HD556DRAFT_1450886</name>
</gene>
<dbReference type="InterPro" id="IPR027417">
    <property type="entry name" value="P-loop_NTPase"/>
</dbReference>
<comment type="similarity">
    <text evidence="1">Belongs to the helicase family. RecQ subfamily.</text>
</comment>
<dbReference type="SUPFAM" id="SSF52540">
    <property type="entry name" value="P-loop containing nucleoside triphosphate hydrolases"/>
    <property type="match status" value="1"/>
</dbReference>
<dbReference type="GeneID" id="64601603"/>
<reference evidence="3" key="1">
    <citation type="journal article" date="2020" name="New Phytol.">
        <title>Comparative genomics reveals dynamic genome evolution in host specialist ectomycorrhizal fungi.</title>
        <authorList>
            <person name="Lofgren L.A."/>
            <person name="Nguyen N.H."/>
            <person name="Vilgalys R."/>
            <person name="Ruytinx J."/>
            <person name="Liao H.L."/>
            <person name="Branco S."/>
            <person name="Kuo A."/>
            <person name="LaButti K."/>
            <person name="Lipzen A."/>
            <person name="Andreopoulos W."/>
            <person name="Pangilinan J."/>
            <person name="Riley R."/>
            <person name="Hundley H."/>
            <person name="Na H."/>
            <person name="Barry K."/>
            <person name="Grigoriev I.V."/>
            <person name="Stajich J.E."/>
            <person name="Kennedy P.G."/>
        </authorList>
    </citation>
    <scope>NUCLEOTIDE SEQUENCE</scope>
    <source>
        <strain evidence="3">S12</strain>
    </source>
</reference>
<protein>
    <recommendedName>
        <fullName evidence="5">Helicase ATP-binding domain-containing protein</fullName>
    </recommendedName>
</protein>
<keyword evidence="4" id="KW-1185">Reference proteome</keyword>
<organism evidence="3 4">
    <name type="scientific">Suillus plorans</name>
    <dbReference type="NCBI Taxonomy" id="116603"/>
    <lineage>
        <taxon>Eukaryota</taxon>
        <taxon>Fungi</taxon>
        <taxon>Dikarya</taxon>
        <taxon>Basidiomycota</taxon>
        <taxon>Agaricomycotina</taxon>
        <taxon>Agaricomycetes</taxon>
        <taxon>Agaricomycetidae</taxon>
        <taxon>Boletales</taxon>
        <taxon>Suillineae</taxon>
        <taxon>Suillaceae</taxon>
        <taxon>Suillus</taxon>
    </lineage>
</organism>
<evidence type="ECO:0000256" key="2">
    <source>
        <dbReference type="SAM" id="MobiDB-lite"/>
    </source>
</evidence>
<accession>A0A9P7AAX6</accession>
<dbReference type="PANTHER" id="PTHR13710:SF154">
    <property type="entry name" value="RECQ HELICASE, PUTATIVE (AFU_ORTHOLOGUE AFUA_6G14720)-RELATED"/>
    <property type="match status" value="1"/>
</dbReference>
<name>A0A9P7AAX6_9AGAM</name>
<dbReference type="GO" id="GO:0043138">
    <property type="term" value="F:3'-5' DNA helicase activity"/>
    <property type="evidence" value="ECO:0007669"/>
    <property type="project" value="TreeGrafter"/>
</dbReference>
<feature type="compositionally biased region" description="Basic and acidic residues" evidence="2">
    <location>
        <begin position="371"/>
        <end position="380"/>
    </location>
</feature>
<feature type="compositionally biased region" description="Polar residues" evidence="2">
    <location>
        <begin position="381"/>
        <end position="390"/>
    </location>
</feature>
<proteinExistence type="inferred from homology"/>
<dbReference type="Gene3D" id="3.40.50.300">
    <property type="entry name" value="P-loop containing nucleotide triphosphate hydrolases"/>
    <property type="match status" value="1"/>
</dbReference>
<dbReference type="RefSeq" id="XP_041152778.1">
    <property type="nucleotide sequence ID" value="XM_041307839.1"/>
</dbReference>
<feature type="region of interest" description="Disordered" evidence="2">
    <location>
        <begin position="371"/>
        <end position="391"/>
    </location>
</feature>
<evidence type="ECO:0000256" key="1">
    <source>
        <dbReference type="ARBA" id="ARBA00005446"/>
    </source>
</evidence>
<dbReference type="GO" id="GO:0005694">
    <property type="term" value="C:chromosome"/>
    <property type="evidence" value="ECO:0007669"/>
    <property type="project" value="TreeGrafter"/>
</dbReference>
<dbReference type="PANTHER" id="PTHR13710">
    <property type="entry name" value="DNA HELICASE RECQ FAMILY MEMBER"/>
    <property type="match status" value="1"/>
</dbReference>
<dbReference type="Proteomes" id="UP000719766">
    <property type="component" value="Unassembled WGS sequence"/>
</dbReference>
<dbReference type="EMBL" id="JABBWE010000114">
    <property type="protein sequence ID" value="KAG1785293.1"/>
    <property type="molecule type" value="Genomic_DNA"/>
</dbReference>
<dbReference type="OrthoDB" id="2676119at2759"/>
<dbReference type="GO" id="GO:0005737">
    <property type="term" value="C:cytoplasm"/>
    <property type="evidence" value="ECO:0007669"/>
    <property type="project" value="TreeGrafter"/>
</dbReference>
<dbReference type="GO" id="GO:0000724">
    <property type="term" value="P:double-strand break repair via homologous recombination"/>
    <property type="evidence" value="ECO:0007669"/>
    <property type="project" value="TreeGrafter"/>
</dbReference>
<sequence length="594" mass="65613">MATASTGLRCHNYCVSKVVPENAQSLFVQVEHCSSHPFESFLVSPLGRKFNRVFVDEFHDIMNCHPGRVVPWKNLAQQFGKTLIRIVLMTGTGPPHRIANFIKPFGLHLGIVTQVRSDTNRPEIGMHVIQIQPIAAMQSLGHLVSALCKLLAEEERILVFCGSQGDAQAFAVKANCAVYHSDLWEAGNSRASNLSRVLDRPHVRYVVIFKPSYGLLVNNQMLGRAGRDGKESHVFFLTDRRAKTYRGPPTDQCIGELDDLVHGIHCDVCDPNSVMQRLSIQAIANPFRPPEASEHAVTPVFASGSMLQAPTHAPPPLSTGFVPVSSLLSMNMISHTITPQPSQSSDALYDAGALELTSFQALMLDSMEEIHGKGNGESSDKSYTTKSQPSLGRAVHIETPSTSSLPSVSRTFVSRASAVNTSLHNRLSSTARLDKYMKVLKDKCPSHFGNGGCLVPAANHRCTMDTVLSMDLYGAFKLSFSFERYTYCFQCCLPQSRNRNGEEPACHAGFSYRKGEKCPFAGFIFKAVFCMWHNPGFRQLMINEIGEGASLASYEDFVAWIVKDSTDAGRYNNLVEAFLWFCSGLEKVNPKFFD</sequence>
<dbReference type="AlphaFoldDB" id="A0A9P7AAX6"/>
<evidence type="ECO:0000313" key="3">
    <source>
        <dbReference type="EMBL" id="KAG1785293.1"/>
    </source>
</evidence>
<comment type="caution">
    <text evidence="3">The sequence shown here is derived from an EMBL/GenBank/DDBJ whole genome shotgun (WGS) entry which is preliminary data.</text>
</comment>
<evidence type="ECO:0000313" key="4">
    <source>
        <dbReference type="Proteomes" id="UP000719766"/>
    </source>
</evidence>